<feature type="transmembrane region" description="Helical" evidence="6">
    <location>
        <begin position="527"/>
        <end position="548"/>
    </location>
</feature>
<dbReference type="PANTHER" id="PTHR24064">
    <property type="entry name" value="SOLUTE CARRIER FAMILY 22 MEMBER"/>
    <property type="match status" value="1"/>
</dbReference>
<dbReference type="InterPro" id="IPR036259">
    <property type="entry name" value="MFS_trans_sf"/>
</dbReference>
<keyword evidence="3 6" id="KW-1133">Transmembrane helix</keyword>
<sequence>MHQESIIGNQRAGLERSDSSPATTLTTSINGTVNNNCSNSNCVNSNSNTSSNVIINCSCNSQTNHNLATATIGTKKLSQVIDGLDLLPALSKIDTGTNNDNNNGGDNNCEINVHDIIGSWGRYQTSLSAFLLIYVCQMAMIIVCGPVFAPTLTQFSCNSHTTATTTEGNTLASINDNNHHYIHTEQLAITNLTDASVAGVNASDISDTERRQCYASDSSSNNNNNERLERCTSWTYLEPLEYGINLSNQSGFVNTLGTIIVETTGPSYRYASMLAWGTGWSFSGVVGPLLELWLADYRLVFAFCLGWQLLMLPWCWFGLRESIRWLLAQDDTNGAQVELQRACAFNGRPICSQTANQIAIVQQQHLRKVSSQIDVQLTSESNSNGNGDGNGTNCTDCTVIKPLGTLLGTFTDANGNHLVPTTTSTNGNLHHQQQQPQSNTTTTVEDERPHPDEVSLDQQRAQVLQLLRLATLARQQQLKQETQLGIARMFHKQLRTTTVMLCLVSMVSESYYYGLLAANAFVGTSVVFNYMSGTVMELLSVAQYFVTLSLMTRRLALASQLLVASLCVLAMALTYQFMSGNLRETINLVLLSLAKITSSTVLETLITIALESYPTNLRQTGSGFCLAVGRVTAMLAPFMFQFDIKLALAALGIAGLVIGSVAPLALRETKNQPLVDHLQDLEEQQQGQHQRQCCQISGLNNNY</sequence>
<dbReference type="Proteomes" id="UP000825002">
    <property type="component" value="Unassembled WGS sequence"/>
</dbReference>
<proteinExistence type="predicted"/>
<feature type="region of interest" description="Disordered" evidence="5">
    <location>
        <begin position="418"/>
        <end position="452"/>
    </location>
</feature>
<gene>
    <name evidence="7" type="primary">slc22a15b</name>
    <name evidence="7" type="ORF">GZH46_02102</name>
</gene>
<dbReference type="EMBL" id="JAIFTH010000507">
    <property type="protein sequence ID" value="KAG9509384.1"/>
    <property type="molecule type" value="Genomic_DNA"/>
</dbReference>
<evidence type="ECO:0000256" key="3">
    <source>
        <dbReference type="ARBA" id="ARBA00022989"/>
    </source>
</evidence>
<reference evidence="7 8" key="1">
    <citation type="submission" date="2020-10" db="EMBL/GenBank/DDBJ databases">
        <authorList>
            <person name="Klimov P.B."/>
            <person name="Dyachkov S.M."/>
            <person name="Chetverikov P.E."/>
        </authorList>
    </citation>
    <scope>NUCLEOTIDE SEQUENCE [LARGE SCALE GENOMIC DNA]</scope>
    <source>
        <strain evidence="7">BMOC 18-1129-001#AD2665</strain>
        <tissue evidence="7">Entire mites</tissue>
    </source>
</reference>
<feature type="transmembrane region" description="Helical" evidence="6">
    <location>
        <begin position="498"/>
        <end position="521"/>
    </location>
</feature>
<feature type="compositionally biased region" description="Polar residues" evidence="5">
    <location>
        <begin position="418"/>
        <end position="431"/>
    </location>
</feature>
<feature type="compositionally biased region" description="Low complexity" evidence="5">
    <location>
        <begin position="432"/>
        <end position="443"/>
    </location>
</feature>
<evidence type="ECO:0000313" key="7">
    <source>
        <dbReference type="EMBL" id="KAG9509384.1"/>
    </source>
</evidence>
<evidence type="ECO:0000256" key="5">
    <source>
        <dbReference type="SAM" id="MobiDB-lite"/>
    </source>
</evidence>
<evidence type="ECO:0000256" key="6">
    <source>
        <dbReference type="SAM" id="Phobius"/>
    </source>
</evidence>
<feature type="transmembrane region" description="Helical" evidence="6">
    <location>
        <begin position="555"/>
        <end position="577"/>
    </location>
</feature>
<dbReference type="Gene3D" id="1.20.1250.20">
    <property type="entry name" value="MFS general substrate transporter like domains"/>
    <property type="match status" value="2"/>
</dbReference>
<evidence type="ECO:0000256" key="4">
    <source>
        <dbReference type="ARBA" id="ARBA00023136"/>
    </source>
</evidence>
<protein>
    <submittedName>
        <fullName evidence="7">Solute carrier family 22 member 15-like protein</fullName>
    </submittedName>
</protein>
<evidence type="ECO:0000256" key="1">
    <source>
        <dbReference type="ARBA" id="ARBA00004141"/>
    </source>
</evidence>
<feature type="transmembrane region" description="Helical" evidence="6">
    <location>
        <begin position="129"/>
        <end position="149"/>
    </location>
</feature>
<comment type="caution">
    <text evidence="7">The sequence shown here is derived from an EMBL/GenBank/DDBJ whole genome shotgun (WGS) entry which is preliminary data.</text>
</comment>
<name>A0ABQ7S7H1_9ACAR</name>
<evidence type="ECO:0000256" key="2">
    <source>
        <dbReference type="ARBA" id="ARBA00022692"/>
    </source>
</evidence>
<accession>A0ABQ7S7H1</accession>
<keyword evidence="8" id="KW-1185">Reference proteome</keyword>
<comment type="subcellular location">
    <subcellularLocation>
        <location evidence="1">Membrane</location>
        <topology evidence="1">Multi-pass membrane protein</topology>
    </subcellularLocation>
</comment>
<feature type="transmembrane region" description="Helical" evidence="6">
    <location>
        <begin position="646"/>
        <end position="666"/>
    </location>
</feature>
<feature type="transmembrane region" description="Helical" evidence="6">
    <location>
        <begin position="299"/>
        <end position="319"/>
    </location>
</feature>
<keyword evidence="4 6" id="KW-0472">Membrane</keyword>
<organism evidence="7 8">
    <name type="scientific">Fragariocoptes setiger</name>
    <dbReference type="NCBI Taxonomy" id="1670756"/>
    <lineage>
        <taxon>Eukaryota</taxon>
        <taxon>Metazoa</taxon>
        <taxon>Ecdysozoa</taxon>
        <taxon>Arthropoda</taxon>
        <taxon>Chelicerata</taxon>
        <taxon>Arachnida</taxon>
        <taxon>Acari</taxon>
        <taxon>Acariformes</taxon>
        <taxon>Trombidiformes</taxon>
        <taxon>Prostigmata</taxon>
        <taxon>Eupodina</taxon>
        <taxon>Eriophyoidea</taxon>
        <taxon>Phytoptidae</taxon>
        <taxon>Fragariocoptes</taxon>
    </lineage>
</organism>
<feature type="region of interest" description="Disordered" evidence="5">
    <location>
        <begin position="1"/>
        <end position="30"/>
    </location>
</feature>
<evidence type="ECO:0000313" key="8">
    <source>
        <dbReference type="Proteomes" id="UP000825002"/>
    </source>
</evidence>
<keyword evidence="2 6" id="KW-0812">Transmembrane</keyword>
<dbReference type="SUPFAM" id="SSF103473">
    <property type="entry name" value="MFS general substrate transporter"/>
    <property type="match status" value="1"/>
</dbReference>